<feature type="domain" description="C2H2-type" evidence="12">
    <location>
        <begin position="1106"/>
        <end position="1133"/>
    </location>
</feature>
<dbReference type="InterPro" id="IPR036236">
    <property type="entry name" value="Znf_C2H2_sf"/>
</dbReference>
<keyword evidence="8" id="KW-0804">Transcription</keyword>
<keyword evidence="4 10" id="KW-0863">Zinc-finger</keyword>
<feature type="domain" description="C2H2-type" evidence="12">
    <location>
        <begin position="1134"/>
        <end position="1161"/>
    </location>
</feature>
<evidence type="ECO:0000256" key="1">
    <source>
        <dbReference type="ARBA" id="ARBA00004123"/>
    </source>
</evidence>
<evidence type="ECO:0000313" key="14">
    <source>
        <dbReference type="EMBL" id="CAG2249732.1"/>
    </source>
</evidence>
<organism evidence="14 15">
    <name type="scientific">Mytilus edulis</name>
    <name type="common">Blue mussel</name>
    <dbReference type="NCBI Taxonomy" id="6550"/>
    <lineage>
        <taxon>Eukaryota</taxon>
        <taxon>Metazoa</taxon>
        <taxon>Spiralia</taxon>
        <taxon>Lophotrochozoa</taxon>
        <taxon>Mollusca</taxon>
        <taxon>Bivalvia</taxon>
        <taxon>Autobranchia</taxon>
        <taxon>Pteriomorphia</taxon>
        <taxon>Mytilida</taxon>
        <taxon>Mytiloidea</taxon>
        <taxon>Mytilidae</taxon>
        <taxon>Mytilinae</taxon>
        <taxon>Mytilus</taxon>
    </lineage>
</organism>
<feature type="compositionally biased region" description="Basic and acidic residues" evidence="11">
    <location>
        <begin position="512"/>
        <end position="523"/>
    </location>
</feature>
<dbReference type="FunFam" id="3.30.160.60:FF:000325">
    <property type="entry name" value="ZFP90 zinc finger protein"/>
    <property type="match status" value="1"/>
</dbReference>
<evidence type="ECO:0000256" key="2">
    <source>
        <dbReference type="ARBA" id="ARBA00022723"/>
    </source>
</evidence>
<dbReference type="Pfam" id="PF21549">
    <property type="entry name" value="PRDM2_PR"/>
    <property type="match status" value="1"/>
</dbReference>
<feature type="compositionally biased region" description="Polar residues" evidence="11">
    <location>
        <begin position="484"/>
        <end position="494"/>
    </location>
</feature>
<dbReference type="Pfam" id="PF00096">
    <property type="entry name" value="zf-C2H2"/>
    <property type="match status" value="4"/>
</dbReference>
<dbReference type="Gene3D" id="2.170.270.10">
    <property type="entry name" value="SET domain"/>
    <property type="match status" value="1"/>
</dbReference>
<evidence type="ECO:0000259" key="13">
    <source>
        <dbReference type="PROSITE" id="PS50280"/>
    </source>
</evidence>
<keyword evidence="7" id="KW-0238">DNA-binding</keyword>
<dbReference type="GO" id="GO:0008270">
    <property type="term" value="F:zinc ion binding"/>
    <property type="evidence" value="ECO:0007669"/>
    <property type="project" value="UniProtKB-KW"/>
</dbReference>
<keyword evidence="15" id="KW-1185">Reference proteome</keyword>
<dbReference type="Gene3D" id="3.30.160.60">
    <property type="entry name" value="Classic Zinc Finger"/>
    <property type="match status" value="6"/>
</dbReference>
<feature type="domain" description="C2H2-type" evidence="12">
    <location>
        <begin position="1022"/>
        <end position="1049"/>
    </location>
</feature>
<feature type="region of interest" description="Disordered" evidence="11">
    <location>
        <begin position="183"/>
        <end position="219"/>
    </location>
</feature>
<dbReference type="GO" id="GO:0010468">
    <property type="term" value="P:regulation of gene expression"/>
    <property type="evidence" value="ECO:0007669"/>
    <property type="project" value="TreeGrafter"/>
</dbReference>
<comment type="caution">
    <text evidence="14">The sequence shown here is derived from an EMBL/GenBank/DDBJ whole genome shotgun (WGS) entry which is preliminary data.</text>
</comment>
<dbReference type="InterPro" id="IPR013087">
    <property type="entry name" value="Znf_C2H2_type"/>
</dbReference>
<dbReference type="EMBL" id="CAJPWZ010002988">
    <property type="protein sequence ID" value="CAG2249732.1"/>
    <property type="molecule type" value="Genomic_DNA"/>
</dbReference>
<dbReference type="AlphaFoldDB" id="A0A8S3V4Z1"/>
<accession>A0A8S3V4Z1</accession>
<gene>
    <name evidence="14" type="ORF">MEDL_61484</name>
</gene>
<protein>
    <submittedName>
        <fullName evidence="14">PRDM4</fullName>
    </submittedName>
</protein>
<evidence type="ECO:0000256" key="11">
    <source>
        <dbReference type="SAM" id="MobiDB-lite"/>
    </source>
</evidence>
<feature type="compositionally biased region" description="Polar residues" evidence="11">
    <location>
        <begin position="248"/>
        <end position="272"/>
    </location>
</feature>
<name>A0A8S3V4Z1_MYTED</name>
<evidence type="ECO:0000256" key="3">
    <source>
        <dbReference type="ARBA" id="ARBA00022737"/>
    </source>
</evidence>
<dbReference type="PANTHER" id="PTHR16515">
    <property type="entry name" value="PR DOMAIN ZINC FINGER PROTEIN"/>
    <property type="match status" value="1"/>
</dbReference>
<dbReference type="InterPro" id="IPR046341">
    <property type="entry name" value="SET_dom_sf"/>
</dbReference>
<evidence type="ECO:0000259" key="12">
    <source>
        <dbReference type="PROSITE" id="PS50157"/>
    </source>
</evidence>
<dbReference type="PROSITE" id="PS00028">
    <property type="entry name" value="ZINC_FINGER_C2H2_1"/>
    <property type="match status" value="6"/>
</dbReference>
<dbReference type="FunFam" id="3.30.160.60:FF:000045">
    <property type="entry name" value="ZFP69 zinc finger protein B"/>
    <property type="match status" value="1"/>
</dbReference>
<evidence type="ECO:0000256" key="10">
    <source>
        <dbReference type="PROSITE-ProRule" id="PRU00042"/>
    </source>
</evidence>
<evidence type="ECO:0000256" key="9">
    <source>
        <dbReference type="ARBA" id="ARBA00023242"/>
    </source>
</evidence>
<dbReference type="InterPro" id="IPR001214">
    <property type="entry name" value="SET_dom"/>
</dbReference>
<dbReference type="FunFam" id="3.30.160.60:FF:000100">
    <property type="entry name" value="Zinc finger 45-like"/>
    <property type="match status" value="1"/>
</dbReference>
<sequence length="1209" mass="134516">MSHQSDYTFSSHVRIRVDDWLEESLNTATMGPLTGKIDEKTEKLEGVGMHGTLPPILPLIQQSGLQALSQVLASIPTDNPLYTSQLSEQVQSVTYSQQPVSPQIPDSQQLQAQLLATLHQQNHSQNLNWNESIEYLLPQDKECSDKMQAVQAVSKSIHKKLGQDGSLEDENESSTNDIQEIDDSIGNTEIRCLPMTSVKSKSRSGKNKQRTSKKSQKIKQLLSHQVKIRQDKHSLVAIAPKEVDHIPGNSTSPERQNSSTNSSSTLPKNTLGVQNSTSVCQTLASSNKPSQLFASNLMRKVLLQDMMSNTHTEMSSPMTGVSVTNLIQQVIPSTSVSSLLSDPVTNPALSRTTLSTTGLNTVGLAGNSPALPSVQSLNQFMPIAGFQPVQSLQGPHATNLQPTVAHMSGTNTSVPSMNNFSLPFGNVLPGLPSVQNGLTLSSATGIQTTPNITQLSPSSLSVITSLIGQLVNSESTQHGKDTELSVTNKQSHTLHSLPLIENEMTLSTEGDNSEKAHHTDDSNSRTNQQIPVAGSQQNDMSAFEPTTILQQEKQPGQPGSILIKSTSGENVTVNYQHIQSVLSSLISSLQGQLDATRKLYSPIMSTSVQNGSSHAQIGSGLNQPILDITGSNQLPDIPYSFVPLPINPIQPDHQNNNTVDQNILSCNSAVEIAQNLTCETRTCHQTTPNQTIRNSIDVDGHLINESDMTGGNQIGGDQIGHVGDRLVDESFLSEQSEALYEEQHFLYNKSIDFLNSRGHSSSVTINNIEEGLVNHDTMHLTDDSGCQDITESNTLKAQMLLTQDQEEDFTDVPNMFKQYCLSCKAAMLNEDCQFHKIGYNHIKDTPILSKARTSIPSCLTLQPTSTFGYNVYLGVWTKENIPAHTKFGPLAGKIESECERNSETVQCFPAWKIFLETRSEMIDGSDENECNWMMFLKPARCEKTQNLIAHQLGRHIYFFTTKEVFCGQELLYWFSKEYATLSGYPCLPGEASLSECPICGKVFIDKSTRKLHMKEHPHYQKFKCHICDHLYSSLSSLKRHTMLHMGVKPHICHVCHKTFNDSSNLKVHLKVHTGMKVFTCNICQKTFRQKAHLKTHLLIHTGQKNLKCYFCDKTFAREGDRKQHEYQHTKEKTFKCEECGKVFYKLQNYKRHLLIHTGVRDFECQFCMKTFGRKFHLQRHMEKCQARNEIFEEKDLILNNVDLKGILNS</sequence>
<feature type="region of interest" description="Disordered" evidence="11">
    <location>
        <begin position="474"/>
        <end position="539"/>
    </location>
</feature>
<feature type="compositionally biased region" description="Basic residues" evidence="11">
    <location>
        <begin position="200"/>
        <end position="217"/>
    </location>
</feature>
<dbReference type="GO" id="GO:0003677">
    <property type="term" value="F:DNA binding"/>
    <property type="evidence" value="ECO:0007669"/>
    <property type="project" value="UniProtKB-KW"/>
</dbReference>
<dbReference type="GO" id="GO:0005634">
    <property type="term" value="C:nucleus"/>
    <property type="evidence" value="ECO:0007669"/>
    <property type="project" value="UniProtKB-SubCell"/>
</dbReference>
<dbReference type="PROSITE" id="PS50280">
    <property type="entry name" value="SET"/>
    <property type="match status" value="1"/>
</dbReference>
<feature type="compositionally biased region" description="Polar residues" evidence="11">
    <location>
        <begin position="524"/>
        <end position="539"/>
    </location>
</feature>
<feature type="domain" description="C2H2-type" evidence="12">
    <location>
        <begin position="994"/>
        <end position="1021"/>
    </location>
</feature>
<feature type="domain" description="C2H2-type" evidence="12">
    <location>
        <begin position="1050"/>
        <end position="1077"/>
    </location>
</feature>
<keyword evidence="9" id="KW-0539">Nucleus</keyword>
<evidence type="ECO:0000313" key="15">
    <source>
        <dbReference type="Proteomes" id="UP000683360"/>
    </source>
</evidence>
<proteinExistence type="predicted"/>
<dbReference type="PROSITE" id="PS50157">
    <property type="entry name" value="ZINC_FINGER_C2H2_2"/>
    <property type="match status" value="7"/>
</dbReference>
<keyword evidence="3" id="KW-0677">Repeat</keyword>
<feature type="domain" description="SET" evidence="13">
    <location>
        <begin position="857"/>
        <end position="975"/>
    </location>
</feature>
<dbReference type="SUPFAM" id="SSF57667">
    <property type="entry name" value="beta-beta-alpha zinc fingers"/>
    <property type="match status" value="4"/>
</dbReference>
<reference evidence="14" key="1">
    <citation type="submission" date="2021-03" db="EMBL/GenBank/DDBJ databases">
        <authorList>
            <person name="Bekaert M."/>
        </authorList>
    </citation>
    <scope>NUCLEOTIDE SEQUENCE</scope>
</reference>
<evidence type="ECO:0000256" key="5">
    <source>
        <dbReference type="ARBA" id="ARBA00022833"/>
    </source>
</evidence>
<dbReference type="SUPFAM" id="SSF82199">
    <property type="entry name" value="SET domain"/>
    <property type="match status" value="1"/>
</dbReference>
<dbReference type="SMART" id="SM00355">
    <property type="entry name" value="ZnF_C2H2"/>
    <property type="match status" value="7"/>
</dbReference>
<comment type="subcellular location">
    <subcellularLocation>
        <location evidence="1">Nucleus</location>
    </subcellularLocation>
</comment>
<dbReference type="PANTHER" id="PTHR16515:SF2">
    <property type="entry name" value="PR DOMAIN ZINC FINGER PROTEIN 4"/>
    <property type="match status" value="1"/>
</dbReference>
<evidence type="ECO:0000256" key="8">
    <source>
        <dbReference type="ARBA" id="ARBA00023163"/>
    </source>
</evidence>
<keyword evidence="5" id="KW-0862">Zinc</keyword>
<evidence type="ECO:0000256" key="6">
    <source>
        <dbReference type="ARBA" id="ARBA00023015"/>
    </source>
</evidence>
<feature type="domain" description="C2H2-type" evidence="12">
    <location>
        <begin position="1078"/>
        <end position="1105"/>
    </location>
</feature>
<dbReference type="Proteomes" id="UP000683360">
    <property type="component" value="Unassembled WGS sequence"/>
</dbReference>
<feature type="domain" description="C2H2-type" evidence="12">
    <location>
        <begin position="1162"/>
        <end position="1190"/>
    </location>
</feature>
<feature type="region of interest" description="Disordered" evidence="11">
    <location>
        <begin position="239"/>
        <end position="272"/>
    </location>
</feature>
<keyword evidence="6" id="KW-0805">Transcription regulation</keyword>
<dbReference type="OrthoDB" id="654211at2759"/>
<dbReference type="InterPro" id="IPR050331">
    <property type="entry name" value="Zinc_finger"/>
</dbReference>
<evidence type="ECO:0000256" key="4">
    <source>
        <dbReference type="ARBA" id="ARBA00022771"/>
    </source>
</evidence>
<keyword evidence="2" id="KW-0479">Metal-binding</keyword>
<evidence type="ECO:0000256" key="7">
    <source>
        <dbReference type="ARBA" id="ARBA00023125"/>
    </source>
</evidence>